<feature type="domain" description="RING-type" evidence="19">
    <location>
        <begin position="392"/>
        <end position="434"/>
    </location>
</feature>
<dbReference type="GO" id="GO:0030532">
    <property type="term" value="C:small nuclear ribonucleoprotein complex"/>
    <property type="evidence" value="ECO:0007669"/>
    <property type="project" value="UniProtKB-ARBA"/>
</dbReference>
<dbReference type="GO" id="GO:0008380">
    <property type="term" value="P:RNA splicing"/>
    <property type="evidence" value="ECO:0007669"/>
    <property type="project" value="UniProtKB-KW"/>
</dbReference>
<feature type="domain" description="RRM" evidence="20">
    <location>
        <begin position="667"/>
        <end position="746"/>
    </location>
</feature>
<comment type="similarity">
    <text evidence="3">Belongs to the RRM U1 A/B'' family.</text>
</comment>
<evidence type="ECO:0000259" key="20">
    <source>
        <dbReference type="PROSITE" id="PS50102"/>
    </source>
</evidence>
<dbReference type="PROSITE" id="PS50089">
    <property type="entry name" value="ZF_RING_2"/>
    <property type="match status" value="1"/>
</dbReference>
<dbReference type="GO" id="GO:0061630">
    <property type="term" value="F:ubiquitin protein ligase activity"/>
    <property type="evidence" value="ECO:0007669"/>
    <property type="project" value="TreeGrafter"/>
</dbReference>
<evidence type="ECO:0000256" key="1">
    <source>
        <dbReference type="ARBA" id="ARBA00004123"/>
    </source>
</evidence>
<dbReference type="Gene3D" id="3.50.30.30">
    <property type="match status" value="1"/>
</dbReference>
<feature type="non-terminal residue" evidence="21">
    <location>
        <position position="1"/>
    </location>
</feature>
<dbReference type="InterPro" id="IPR000504">
    <property type="entry name" value="RRM_dom"/>
</dbReference>
<dbReference type="SUPFAM" id="SSF57850">
    <property type="entry name" value="RING/U-box"/>
    <property type="match status" value="1"/>
</dbReference>
<feature type="compositionally biased region" description="Basic and acidic residues" evidence="16">
    <location>
        <begin position="754"/>
        <end position="771"/>
    </location>
</feature>
<feature type="chain" id="PRO_5034169230" description="RING-type domain-containing protein" evidence="18">
    <location>
        <begin position="20"/>
        <end position="884"/>
    </location>
</feature>
<dbReference type="InterPro" id="IPR013083">
    <property type="entry name" value="Znf_RING/FYVE/PHD"/>
</dbReference>
<dbReference type="FunFam" id="3.30.70.330:FF:000029">
    <property type="entry name" value="U2 small nuclear ribonucleoprotein B"/>
    <property type="match status" value="1"/>
</dbReference>
<name>A0A8H7Q860_9FUNG</name>
<evidence type="ECO:0000256" key="3">
    <source>
        <dbReference type="ARBA" id="ARBA00007243"/>
    </source>
</evidence>
<keyword evidence="12" id="KW-0539">Nucleus</keyword>
<keyword evidence="18" id="KW-0732">Signal</keyword>
<feature type="signal peptide" evidence="18">
    <location>
        <begin position="1"/>
        <end position="19"/>
    </location>
</feature>
<evidence type="ECO:0000256" key="13">
    <source>
        <dbReference type="ARBA" id="ARBA00023274"/>
    </source>
</evidence>
<evidence type="ECO:0000256" key="12">
    <source>
        <dbReference type="ARBA" id="ARBA00023242"/>
    </source>
</evidence>
<dbReference type="InterPro" id="IPR051826">
    <property type="entry name" value="E3_ubiquitin-ligase_domain"/>
</dbReference>
<dbReference type="InterPro" id="IPR035979">
    <property type="entry name" value="RBD_domain_sf"/>
</dbReference>
<keyword evidence="11" id="KW-0508">mRNA splicing</keyword>
<organism evidence="21 22">
    <name type="scientific">Umbelopsis vinacea</name>
    <dbReference type="NCBI Taxonomy" id="44442"/>
    <lineage>
        <taxon>Eukaryota</taxon>
        <taxon>Fungi</taxon>
        <taxon>Fungi incertae sedis</taxon>
        <taxon>Mucoromycota</taxon>
        <taxon>Mucoromycotina</taxon>
        <taxon>Umbelopsidomycetes</taxon>
        <taxon>Umbelopsidales</taxon>
        <taxon>Umbelopsidaceae</taxon>
        <taxon>Umbelopsis</taxon>
    </lineage>
</organism>
<dbReference type="GO" id="GO:0005681">
    <property type="term" value="C:spliceosomal complex"/>
    <property type="evidence" value="ECO:0007669"/>
    <property type="project" value="UniProtKB-KW"/>
</dbReference>
<keyword evidence="13" id="KW-0687">Ribonucleoprotein</keyword>
<dbReference type="CDD" id="cd12246">
    <property type="entry name" value="RRM1_U1A_like"/>
    <property type="match status" value="1"/>
</dbReference>
<accession>A0A8H7Q860</accession>
<evidence type="ECO:0000256" key="5">
    <source>
        <dbReference type="ARBA" id="ARBA00022692"/>
    </source>
</evidence>
<dbReference type="SUPFAM" id="SSF52025">
    <property type="entry name" value="PA domain"/>
    <property type="match status" value="1"/>
</dbReference>
<evidence type="ECO:0000256" key="11">
    <source>
        <dbReference type="ARBA" id="ARBA00023187"/>
    </source>
</evidence>
<reference evidence="21" key="1">
    <citation type="submission" date="2020-12" db="EMBL/GenBank/DDBJ databases">
        <title>Metabolic potential, ecology and presence of endohyphal bacteria is reflected in genomic diversity of Mucoromycotina.</title>
        <authorList>
            <person name="Muszewska A."/>
            <person name="Okrasinska A."/>
            <person name="Steczkiewicz K."/>
            <person name="Drgas O."/>
            <person name="Orlowska M."/>
            <person name="Perlinska-Lenart U."/>
            <person name="Aleksandrzak-Piekarczyk T."/>
            <person name="Szatraj K."/>
            <person name="Zielenkiewicz U."/>
            <person name="Pilsyk S."/>
            <person name="Malc E."/>
            <person name="Mieczkowski P."/>
            <person name="Kruszewska J.S."/>
            <person name="Biernat P."/>
            <person name="Pawlowska J."/>
        </authorList>
    </citation>
    <scope>NUCLEOTIDE SEQUENCE</scope>
    <source>
        <strain evidence="21">WA0000051536</strain>
    </source>
</reference>
<dbReference type="Pfam" id="PF00076">
    <property type="entry name" value="RRM_1"/>
    <property type="match status" value="2"/>
</dbReference>
<keyword evidence="4" id="KW-0507">mRNA processing</keyword>
<dbReference type="GO" id="GO:0008270">
    <property type="term" value="F:zinc ion binding"/>
    <property type="evidence" value="ECO:0007669"/>
    <property type="project" value="UniProtKB-KW"/>
</dbReference>
<dbReference type="AlphaFoldDB" id="A0A8H7Q860"/>
<dbReference type="InterPro" id="IPR012677">
    <property type="entry name" value="Nucleotide-bd_a/b_plait_sf"/>
</dbReference>
<feature type="region of interest" description="Disordered" evidence="16">
    <location>
        <begin position="341"/>
        <end position="370"/>
    </location>
</feature>
<dbReference type="FunFam" id="3.30.70.330:FF:000039">
    <property type="entry name" value="U1 small nuclear ribonucleoprotein A"/>
    <property type="match status" value="1"/>
</dbReference>
<keyword evidence="6" id="KW-0747">Spliceosome</keyword>
<protein>
    <recommendedName>
        <fullName evidence="23">RING-type domain-containing protein</fullName>
    </recommendedName>
</protein>
<evidence type="ECO:0000313" key="22">
    <source>
        <dbReference type="Proteomes" id="UP000612746"/>
    </source>
</evidence>
<dbReference type="GO" id="GO:0005737">
    <property type="term" value="C:cytoplasm"/>
    <property type="evidence" value="ECO:0007669"/>
    <property type="project" value="TreeGrafter"/>
</dbReference>
<keyword evidence="22" id="KW-1185">Reference proteome</keyword>
<dbReference type="SMART" id="SM00360">
    <property type="entry name" value="RRM"/>
    <property type="match status" value="2"/>
</dbReference>
<dbReference type="CDD" id="cd16454">
    <property type="entry name" value="RING-H2_PA-TM-RING"/>
    <property type="match status" value="1"/>
</dbReference>
<keyword evidence="14" id="KW-0863">Zinc-finger</keyword>
<dbReference type="Gene3D" id="3.30.40.10">
    <property type="entry name" value="Zinc/RING finger domain, C3HC4 (zinc finger)"/>
    <property type="match status" value="1"/>
</dbReference>
<evidence type="ECO:0008006" key="23">
    <source>
        <dbReference type="Google" id="ProtNLM"/>
    </source>
</evidence>
<dbReference type="CDD" id="cd00538">
    <property type="entry name" value="PA"/>
    <property type="match status" value="1"/>
</dbReference>
<sequence length="884" mass="97142">MLWAAILCFLLVSARGVLAGLWLGGTSPYIEGDTSTAYADIKELIPSINQTLPSNGLTTDFFHIKGLLYDRGYSCVQNPPEALPGLPAPFNNGSKIALIRIGQCSLVQKVLLAQNDNANATIIYINGEFDSETNQLMDIPPGNITIPTFLVGGTDGLMYLNAIKFLSRYNSSLPNNVTVEKALKVTMYPAVGVFPNTWEFTLIIVVSLLAASFIVSVILHWHLWRVRRRQRALLEQGILLTQTNTSIVPQDKTLIDPSQLEIFPARIVGDDDSGLQSPKVEAEANADKTERRLSRRVSLLSVRSNRSTRSAHALENAEALAASSEGELPQAAKAALIKPAEGDDQAKDADDQEENKPDLSTNNNNNEREASLPNVNVLNSTNIAQSQPDAMCVICLDDFDIGEKVRRLPCGHEFHCECIDPWLTIKSASCPLCKHDCSLNVPRTESTENSQTPQASAPAASNSRFQGFFSLTPTSSPSSFGPTITADNAAEFSQTWMARSLPRNMRRQLEAASAAINGPTMELPARMTGNPSPPVQNRDLEANSSQEGPRLARSLPRYWRTRERSDFCTVYCFTILTPYPKEIKINYLHIRIEKSSLCEAEEIRAAVSKATTQIKMAQQGMPPPFPGIAPPGAPPMGMAPPPMGIPPPKLVGGIPVPRQPPNTTPSRTVYINNINERVQIPVLKKTLETLFSQYGEVLDVIAYANIRARGQAFVAFKDEESAGKAIKELQHFVLYDKPLVLQYARNKSDVHAKLDGDYDQHHSTRLEEKANRPPLSAPFGQQQRAPMPGFAPGAAPPPGQQIPDEFLPPNNILFLQNLPENVQQAQLVDLFQQHSGFREVRMIPTKRDIAFVEYEDETLAAIAKAALGGHEIEEGKPIKVTFAR</sequence>
<feature type="region of interest" description="Disordered" evidence="16">
    <location>
        <begin position="754"/>
        <end position="783"/>
    </location>
</feature>
<evidence type="ECO:0000256" key="10">
    <source>
        <dbReference type="ARBA" id="ARBA00023136"/>
    </source>
</evidence>
<keyword evidence="7" id="KW-0677">Repeat</keyword>
<gene>
    <name evidence="21" type="ORF">INT44_000971</name>
</gene>
<evidence type="ECO:0000256" key="6">
    <source>
        <dbReference type="ARBA" id="ARBA00022728"/>
    </source>
</evidence>
<dbReference type="SUPFAM" id="SSF54928">
    <property type="entry name" value="RNA-binding domain, RBD"/>
    <property type="match status" value="2"/>
</dbReference>
<keyword evidence="10 17" id="KW-0472">Membrane</keyword>
<dbReference type="Proteomes" id="UP000612746">
    <property type="component" value="Unassembled WGS sequence"/>
</dbReference>
<dbReference type="GO" id="GO:0006511">
    <property type="term" value="P:ubiquitin-dependent protein catabolic process"/>
    <property type="evidence" value="ECO:0007669"/>
    <property type="project" value="TreeGrafter"/>
</dbReference>
<evidence type="ECO:0000256" key="4">
    <source>
        <dbReference type="ARBA" id="ARBA00022664"/>
    </source>
</evidence>
<dbReference type="InterPro" id="IPR001841">
    <property type="entry name" value="Znf_RING"/>
</dbReference>
<evidence type="ECO:0000256" key="2">
    <source>
        <dbReference type="ARBA" id="ARBA00004370"/>
    </source>
</evidence>
<dbReference type="CDD" id="cd12247">
    <property type="entry name" value="RRM2_U1A_like"/>
    <property type="match status" value="1"/>
</dbReference>
<keyword evidence="14" id="KW-0479">Metal-binding</keyword>
<evidence type="ECO:0000256" key="16">
    <source>
        <dbReference type="SAM" id="MobiDB-lite"/>
    </source>
</evidence>
<feature type="compositionally biased region" description="Basic and acidic residues" evidence="16">
    <location>
        <begin position="341"/>
        <end position="357"/>
    </location>
</feature>
<evidence type="ECO:0000256" key="7">
    <source>
        <dbReference type="ARBA" id="ARBA00022737"/>
    </source>
</evidence>
<dbReference type="Pfam" id="PF13639">
    <property type="entry name" value="zf-RING_2"/>
    <property type="match status" value="1"/>
</dbReference>
<evidence type="ECO:0000256" key="14">
    <source>
        <dbReference type="PROSITE-ProRule" id="PRU00175"/>
    </source>
</evidence>
<evidence type="ECO:0000256" key="8">
    <source>
        <dbReference type="ARBA" id="ARBA00022884"/>
    </source>
</evidence>
<evidence type="ECO:0000256" key="15">
    <source>
        <dbReference type="PROSITE-ProRule" id="PRU00176"/>
    </source>
</evidence>
<evidence type="ECO:0000256" key="18">
    <source>
        <dbReference type="SAM" id="SignalP"/>
    </source>
</evidence>
<dbReference type="GO" id="GO:0006397">
    <property type="term" value="P:mRNA processing"/>
    <property type="evidence" value="ECO:0007669"/>
    <property type="project" value="UniProtKB-KW"/>
</dbReference>
<proteinExistence type="inferred from homology"/>
<keyword evidence="5 17" id="KW-0812">Transmembrane</keyword>
<feature type="transmembrane region" description="Helical" evidence="17">
    <location>
        <begin position="200"/>
        <end position="221"/>
    </location>
</feature>
<feature type="region of interest" description="Disordered" evidence="16">
    <location>
        <begin position="516"/>
        <end position="549"/>
    </location>
</feature>
<comment type="subcellular location">
    <subcellularLocation>
        <location evidence="2">Membrane</location>
    </subcellularLocation>
    <subcellularLocation>
        <location evidence="1">Nucleus</location>
    </subcellularLocation>
</comment>
<dbReference type="PANTHER" id="PTHR22765:SF434">
    <property type="entry name" value="GB|AAD18119.1-RELATED"/>
    <property type="match status" value="1"/>
</dbReference>
<dbReference type="PROSITE" id="PS50102">
    <property type="entry name" value="RRM"/>
    <property type="match status" value="2"/>
</dbReference>
<keyword evidence="9 17" id="KW-1133">Transmembrane helix</keyword>
<keyword evidence="8 15" id="KW-0694">RNA-binding</keyword>
<evidence type="ECO:0000256" key="17">
    <source>
        <dbReference type="SAM" id="Phobius"/>
    </source>
</evidence>
<dbReference type="EMBL" id="JAEPRA010000002">
    <property type="protein sequence ID" value="KAG2188219.1"/>
    <property type="molecule type" value="Genomic_DNA"/>
</dbReference>
<dbReference type="InterPro" id="IPR003137">
    <property type="entry name" value="PA_domain"/>
</dbReference>
<evidence type="ECO:0000313" key="21">
    <source>
        <dbReference type="EMBL" id="KAG2188219.1"/>
    </source>
</evidence>
<evidence type="ECO:0000256" key="9">
    <source>
        <dbReference type="ARBA" id="ARBA00022989"/>
    </source>
</evidence>
<dbReference type="GO" id="GO:0003723">
    <property type="term" value="F:RNA binding"/>
    <property type="evidence" value="ECO:0007669"/>
    <property type="project" value="UniProtKB-UniRule"/>
</dbReference>
<dbReference type="OrthoDB" id="8062037at2759"/>
<dbReference type="SMART" id="SM00184">
    <property type="entry name" value="RING"/>
    <property type="match status" value="1"/>
</dbReference>
<dbReference type="PANTHER" id="PTHR22765">
    <property type="entry name" value="RING FINGER AND PROTEASE ASSOCIATED DOMAIN-CONTAINING"/>
    <property type="match status" value="1"/>
</dbReference>
<comment type="caution">
    <text evidence="21">The sequence shown here is derived from an EMBL/GenBank/DDBJ whole genome shotgun (WGS) entry which is preliminary data.</text>
</comment>
<dbReference type="InterPro" id="IPR046450">
    <property type="entry name" value="PA_dom_sf"/>
</dbReference>
<dbReference type="Pfam" id="PF02225">
    <property type="entry name" value="PA"/>
    <property type="match status" value="1"/>
</dbReference>
<dbReference type="Gene3D" id="3.30.70.330">
    <property type="match status" value="2"/>
</dbReference>
<evidence type="ECO:0000259" key="19">
    <source>
        <dbReference type="PROSITE" id="PS50089"/>
    </source>
</evidence>
<keyword evidence="14" id="KW-0862">Zinc</keyword>
<dbReference type="GO" id="GO:0016020">
    <property type="term" value="C:membrane"/>
    <property type="evidence" value="ECO:0007669"/>
    <property type="project" value="UniProtKB-SubCell"/>
</dbReference>
<feature type="domain" description="RRM" evidence="20">
    <location>
        <begin position="811"/>
        <end position="884"/>
    </location>
</feature>